<evidence type="ECO:0000256" key="2">
    <source>
        <dbReference type="SAM" id="SignalP"/>
    </source>
</evidence>
<evidence type="ECO:0000313" key="4">
    <source>
        <dbReference type="Proteomes" id="UP000276301"/>
    </source>
</evidence>
<accession>A0A498CSA2</accession>
<dbReference type="EMBL" id="RCHT01000001">
    <property type="protein sequence ID" value="RLL14470.1"/>
    <property type="molecule type" value="Genomic_DNA"/>
</dbReference>
<reference evidence="3 4" key="1">
    <citation type="submission" date="2018-10" db="EMBL/GenBank/DDBJ databases">
        <title>Anaerotruncus faecis sp. nov., isolated from human feces.</title>
        <authorList>
            <person name="Wang Y.-J."/>
        </authorList>
    </citation>
    <scope>NUCLEOTIDE SEQUENCE [LARGE SCALE GENOMIC DNA]</scope>
    <source>
        <strain evidence="3 4">22A2-44</strain>
    </source>
</reference>
<name>A0A498CSA2_9FIRM</name>
<comment type="caution">
    <text evidence="3">The sequence shown here is derived from an EMBL/GenBank/DDBJ whole genome shotgun (WGS) entry which is preliminary data.</text>
</comment>
<gene>
    <name evidence="3" type="ORF">D4A47_00340</name>
</gene>
<sequence>MRKRAFVGLAGILCAFALTVPVFAAFYVDDCDSLAPDGTRSYGGFSEAVGDFDVFSGWGTCGDATALAVGGREAQATYRVSGAESVEVSFYASLSTCATPYGKDAFTLGGQSAEALLNARRCFYDRAADVVFLTENGRNFSLQYDPFYGLLLREDGRPLSDDCFWGLNLSVSRDGSDFTPLRDVTLARVESQWLEVSTGRYYRETCTARLPEGTRYVRAAFEDFRSLEEVPDRTRAFLLARVRFDGDALTPGGSGSEESSSVPGEESSSVPDSSSRLPMAGGGGGSASGGGSGGRLLRERREAGAEASASAALDEGPAAVSPRTAGERGESASRTEDTSARPERREPEPSGGVAVYRNLGGGDTAGPSATPQEKFGGMVGGGAGLYILLSFLRGVRR</sequence>
<feature type="compositionally biased region" description="Basic and acidic residues" evidence="1">
    <location>
        <begin position="325"/>
        <end position="348"/>
    </location>
</feature>
<keyword evidence="2" id="KW-0732">Signal</keyword>
<dbReference type="Proteomes" id="UP000276301">
    <property type="component" value="Unassembled WGS sequence"/>
</dbReference>
<dbReference type="AlphaFoldDB" id="A0A498CSA2"/>
<evidence type="ECO:0000256" key="1">
    <source>
        <dbReference type="SAM" id="MobiDB-lite"/>
    </source>
</evidence>
<feature type="chain" id="PRO_5019835328" description="Discoidin domain-containing protein" evidence="2">
    <location>
        <begin position="25"/>
        <end position="397"/>
    </location>
</feature>
<organism evidence="3 4">
    <name type="scientific">Anaerotruncus massiliensis</name>
    <name type="common">ex Liu et al. 2021</name>
    <dbReference type="NCBI Taxonomy" id="2321404"/>
    <lineage>
        <taxon>Bacteria</taxon>
        <taxon>Bacillati</taxon>
        <taxon>Bacillota</taxon>
        <taxon>Clostridia</taxon>
        <taxon>Eubacteriales</taxon>
        <taxon>Oscillospiraceae</taxon>
        <taxon>Anaerotruncus</taxon>
    </lineage>
</organism>
<keyword evidence="4" id="KW-1185">Reference proteome</keyword>
<feature type="compositionally biased region" description="Low complexity" evidence="1">
    <location>
        <begin position="256"/>
        <end position="275"/>
    </location>
</feature>
<evidence type="ECO:0000313" key="3">
    <source>
        <dbReference type="EMBL" id="RLL14470.1"/>
    </source>
</evidence>
<proteinExistence type="predicted"/>
<feature type="region of interest" description="Disordered" evidence="1">
    <location>
        <begin position="248"/>
        <end position="378"/>
    </location>
</feature>
<protein>
    <recommendedName>
        <fullName evidence="5">Discoidin domain-containing protein</fullName>
    </recommendedName>
</protein>
<feature type="signal peptide" evidence="2">
    <location>
        <begin position="1"/>
        <end position="24"/>
    </location>
</feature>
<evidence type="ECO:0008006" key="5">
    <source>
        <dbReference type="Google" id="ProtNLM"/>
    </source>
</evidence>
<feature type="compositionally biased region" description="Gly residues" evidence="1">
    <location>
        <begin position="280"/>
        <end position="294"/>
    </location>
</feature>
<dbReference type="RefSeq" id="WP_121585579.1">
    <property type="nucleotide sequence ID" value="NZ_RCHT01000001.1"/>
</dbReference>